<protein>
    <recommendedName>
        <fullName evidence="4">Chromosome segregation ATPase</fullName>
    </recommendedName>
</protein>
<keyword evidence="3" id="KW-1185">Reference proteome</keyword>
<evidence type="ECO:0000256" key="1">
    <source>
        <dbReference type="SAM" id="Coils"/>
    </source>
</evidence>
<feature type="coiled-coil region" evidence="1">
    <location>
        <begin position="640"/>
        <end position="667"/>
    </location>
</feature>
<name>A0ABS7ZTP3_9GAMM</name>
<gene>
    <name evidence="2" type="ORF">I9W95_09110</name>
</gene>
<dbReference type="EMBL" id="JAEDAH010000043">
    <property type="protein sequence ID" value="MCA6063766.1"/>
    <property type="molecule type" value="Genomic_DNA"/>
</dbReference>
<comment type="caution">
    <text evidence="2">The sequence shown here is derived from an EMBL/GenBank/DDBJ whole genome shotgun (WGS) entry which is preliminary data.</text>
</comment>
<sequence length="958" mass="108784">MSRDTALSDKKEAVSDKAKTMRVDTAMQRFDFSGFQRLVLLGSAGYSRAELPLDESVSLIAPNNTGKTSLINALQFLLIINKRRMDFGAHDVDKSRQFYFPNNSAYILLEATLPNIGTVVLGCVGKGVSHDFQYFAYKGQLNVDEFRTDDGKLVAQPELIAHLAQYGKSVFTYNPSDFANILYGGRVKRAANEPDFTVFRLENSRDSDAYQRVLTRTLRLDKLKSQDVKEHLLQIFKHDVTDSAIDFKQAWDKAFAEINVEREQYQIAVSQQARIDTLESNRDQRLVVRGQILAVRPHIEAALEGWEQFYTDKCSEIAQAQKFLEDERRDRLGNDRKLIAEQTQLATKLKSLVSQQESQNELERQFALISGRGELEQQQAEIKKQYDAITTQIGLVSSRTPSQIERDIKRNLSEQEALTRELDTLSDNLWQRLSVDLPEDQLGVLNRLFNREVMTLGANQFYLDTKELSRALSQMDANHWKMEGLSFSLKSLTPQYVVKSAAEIQQRQSELTEQHSDLLKQLDTAKSLDKAKEKKDQLYGQLTSVEQAVKAFDQLLLLRQQQPEREIHLAVGEARQHEIQNLLVQSEQASKTLDEKANKLNQDESSLNGKHQRISELRNRRVDTDQRFSYLADQPHRPWLGDAQVQLENLAEALTDYQRLCQQLLRLDGDITGLLSELHHKGLTKFQYAENDEIEIDTLINFRHQLSREAEALERRARSAVVNVTASLRDLRSGLYSLKRRMREFNSLIGARQLSDLTVFKIEAQDDESLVSAIDTLIDTAEKVESGETFALFNQASVLDDVQLDRARQRLIDECNARQGLRVADLFRLSFVVGKKDQAPESFDDLDSAASNGTVLMAKLITGLAMLHLMQDKRHRVKAICYLDEALALDTRNQASLIETAAEFGFSLIFASPSPLTTARYCVPISQHQGRNHISRESWHILEPLATDSGEALSGVTS</sequence>
<dbReference type="Proteomes" id="UP000714380">
    <property type="component" value="Unassembled WGS sequence"/>
</dbReference>
<feature type="coiled-coil region" evidence="1">
    <location>
        <begin position="372"/>
        <end position="428"/>
    </location>
</feature>
<reference evidence="2 3" key="1">
    <citation type="submission" date="2020-12" db="EMBL/GenBank/DDBJ databases">
        <title>Novel Thalassolituus-related marine hydrocarbonoclastic bacteria mediated algae-derived hydrocarbons mineralization in twilight zone of the northern South China Sea.</title>
        <authorList>
            <person name="Dong C."/>
        </authorList>
    </citation>
    <scope>NUCLEOTIDE SEQUENCE [LARGE SCALE GENOMIC DNA]</scope>
    <source>
        <strain evidence="2 3">IMCC1826</strain>
    </source>
</reference>
<evidence type="ECO:0008006" key="4">
    <source>
        <dbReference type="Google" id="ProtNLM"/>
    </source>
</evidence>
<dbReference type="SUPFAM" id="SSF52540">
    <property type="entry name" value="P-loop containing nucleoside triphosphate hydrolases"/>
    <property type="match status" value="1"/>
</dbReference>
<proteinExistence type="predicted"/>
<feature type="coiled-coil region" evidence="1">
    <location>
        <begin position="696"/>
        <end position="723"/>
    </location>
</feature>
<accession>A0ABS7ZTP3</accession>
<dbReference type="InterPro" id="IPR027417">
    <property type="entry name" value="P-loop_NTPase"/>
</dbReference>
<evidence type="ECO:0000313" key="3">
    <source>
        <dbReference type="Proteomes" id="UP000714380"/>
    </source>
</evidence>
<dbReference type="RefSeq" id="WP_225674087.1">
    <property type="nucleotide sequence ID" value="NZ_JAEDAH010000043.1"/>
</dbReference>
<keyword evidence="1" id="KW-0175">Coiled coil</keyword>
<feature type="coiled-coil region" evidence="1">
    <location>
        <begin position="501"/>
        <end position="548"/>
    </location>
</feature>
<organism evidence="2 3">
    <name type="scientific">Thalassolituus marinus</name>
    <dbReference type="NCBI Taxonomy" id="671053"/>
    <lineage>
        <taxon>Bacteria</taxon>
        <taxon>Pseudomonadati</taxon>
        <taxon>Pseudomonadota</taxon>
        <taxon>Gammaproteobacteria</taxon>
        <taxon>Oceanospirillales</taxon>
        <taxon>Oceanospirillaceae</taxon>
        <taxon>Thalassolituus</taxon>
    </lineage>
</organism>
<evidence type="ECO:0000313" key="2">
    <source>
        <dbReference type="EMBL" id="MCA6063766.1"/>
    </source>
</evidence>